<dbReference type="PANTHER" id="PTHR30004">
    <property type="entry name" value="4-HYDROXYTHREONINE-4-PHOSPHATE DEHYDROGENASE"/>
    <property type="match status" value="1"/>
</dbReference>
<dbReference type="InterPro" id="IPR005255">
    <property type="entry name" value="PdxA_fam"/>
</dbReference>
<dbReference type="RefSeq" id="WP_015551894.1">
    <property type="nucleotide sequence ID" value="NC_021033.1"/>
</dbReference>
<dbReference type="GO" id="GO:0050570">
    <property type="term" value="F:4-hydroxythreonine-4-phosphate dehydrogenase activity"/>
    <property type="evidence" value="ECO:0007669"/>
    <property type="project" value="UniProtKB-EC"/>
</dbReference>
<name>I7J211_9BURK</name>
<dbReference type="KEGG" id="tat:KUM_1073"/>
<keyword evidence="3" id="KW-0520">NAD</keyword>
<evidence type="ECO:0000256" key="3">
    <source>
        <dbReference type="ARBA" id="ARBA00023027"/>
    </source>
</evidence>
<dbReference type="NCBIfam" id="TIGR00557">
    <property type="entry name" value="pdxA"/>
    <property type="match status" value="1"/>
</dbReference>
<dbReference type="EC" id="1.1.1.262" evidence="4"/>
<gene>
    <name evidence="4" type="primary">pdxA2</name>
    <name evidence="4" type="ORF">KUM_1073</name>
</gene>
<dbReference type="SUPFAM" id="SSF53659">
    <property type="entry name" value="Isocitrate/Isopropylmalate dehydrogenase-like"/>
    <property type="match status" value="1"/>
</dbReference>
<evidence type="ECO:0000256" key="1">
    <source>
        <dbReference type="ARBA" id="ARBA00022723"/>
    </source>
</evidence>
<organism evidence="4">
    <name type="scientific">Taylorella asinigenitalis 14/45</name>
    <dbReference type="NCBI Taxonomy" id="1091495"/>
    <lineage>
        <taxon>Bacteria</taxon>
        <taxon>Pseudomonadati</taxon>
        <taxon>Pseudomonadota</taxon>
        <taxon>Betaproteobacteria</taxon>
        <taxon>Burkholderiales</taxon>
        <taxon>Alcaligenaceae</taxon>
        <taxon>Taylorella</taxon>
    </lineage>
</organism>
<protein>
    <submittedName>
        <fullName evidence="4">4-hydroxythreonine-4-phosphate dehydrogenase</fullName>
        <ecNumber evidence="4">1.1.1.262</ecNumber>
    </submittedName>
</protein>
<evidence type="ECO:0000313" key="4">
    <source>
        <dbReference type="EMBL" id="CCG19858.1"/>
    </source>
</evidence>
<evidence type="ECO:0000256" key="2">
    <source>
        <dbReference type="ARBA" id="ARBA00023002"/>
    </source>
</evidence>
<keyword evidence="2 4" id="KW-0560">Oxidoreductase</keyword>
<dbReference type="GO" id="GO:0046872">
    <property type="term" value="F:metal ion binding"/>
    <property type="evidence" value="ECO:0007669"/>
    <property type="project" value="UniProtKB-KW"/>
</dbReference>
<dbReference type="Pfam" id="PF04166">
    <property type="entry name" value="PdxA"/>
    <property type="match status" value="1"/>
</dbReference>
<dbReference type="AlphaFoldDB" id="I7J211"/>
<sequence>MSSERIPPLGITMGDPAGIGPEIIIKLFIQALPHKAVVFGDMKCLEMSAARLGYDVKFVEIKELDEVQEHCHPEICVVQCDLEMQGDFSFGNASAFAGHVSYQSFRKAIEYAIQNKIGAVVTTPINKHAWKLAGVHYPGHTDVLDEYAVRRAVGGSSDPSDCDGDIDGKHVSMMLLNDELRTILVTAHVALADVPKLITREAVRCAIKNAAVVGPQMGIATPRIAVAGLNPHAGEEGQFGTEEIRIISPAIEECRAEGIDVSGPYPADTIFMRARRGEFDIVVAMYHDQALIPVKYLGLDKGVNVTAGLPFVRTSVDHGTAYDIAGQGVADESSLRVAFDLALMMSNHANA</sequence>
<dbReference type="GO" id="GO:0051287">
    <property type="term" value="F:NAD binding"/>
    <property type="evidence" value="ECO:0007669"/>
    <property type="project" value="InterPro"/>
</dbReference>
<dbReference type="Gene3D" id="3.40.718.10">
    <property type="entry name" value="Isopropylmalate Dehydrogenase"/>
    <property type="match status" value="1"/>
</dbReference>
<dbReference type="HOGENOM" id="CLU_040168_1_0_4"/>
<reference evidence="4" key="1">
    <citation type="journal article" date="2012" name="Vet. Microbiol.">
        <title>Comparative genomic analyses of the Taylorellae.</title>
        <authorList>
            <person name="Hauser H."/>
            <person name="Richter D.C."/>
            <person name="van Tonder A."/>
            <person name="Clark L."/>
            <person name="Preston A."/>
        </authorList>
    </citation>
    <scope>NUCLEOTIDE SEQUENCE</scope>
    <source>
        <strain evidence="4">14/45</strain>
    </source>
</reference>
<dbReference type="PANTHER" id="PTHR30004:SF6">
    <property type="entry name" value="D-THREONATE 4-PHOSPHATE DEHYDROGENASE"/>
    <property type="match status" value="1"/>
</dbReference>
<dbReference type="EMBL" id="HE681424">
    <property type="protein sequence ID" value="CCG19858.1"/>
    <property type="molecule type" value="Genomic_DNA"/>
</dbReference>
<proteinExistence type="predicted"/>
<accession>I7J211</accession>
<keyword evidence="1" id="KW-0479">Metal-binding</keyword>